<evidence type="ECO:0000313" key="3">
    <source>
        <dbReference type="EMBL" id="MBM7816926.1"/>
    </source>
</evidence>
<protein>
    <submittedName>
        <fullName evidence="3">Peptidoglycan/xylan/chitin deacetylase (PgdA/CDA1 family)</fullName>
    </submittedName>
</protein>
<dbReference type="PANTHER" id="PTHR10587:SF125">
    <property type="entry name" value="POLYSACCHARIDE DEACETYLASE YHEN-RELATED"/>
    <property type="match status" value="1"/>
</dbReference>
<dbReference type="PANTHER" id="PTHR10587">
    <property type="entry name" value="GLYCOSYL TRANSFERASE-RELATED"/>
    <property type="match status" value="1"/>
</dbReference>
<gene>
    <name evidence="3" type="ORF">JOE56_001620</name>
</gene>
<evidence type="ECO:0000256" key="1">
    <source>
        <dbReference type="SAM" id="Phobius"/>
    </source>
</evidence>
<proteinExistence type="predicted"/>
<keyword evidence="4" id="KW-1185">Reference proteome</keyword>
<organism evidence="3 4">
    <name type="scientific">Brevibacterium paucivorans</name>
    <dbReference type="NCBI Taxonomy" id="170994"/>
    <lineage>
        <taxon>Bacteria</taxon>
        <taxon>Bacillati</taxon>
        <taxon>Actinomycetota</taxon>
        <taxon>Actinomycetes</taxon>
        <taxon>Micrococcales</taxon>
        <taxon>Brevibacteriaceae</taxon>
        <taxon>Brevibacterium</taxon>
    </lineage>
</organism>
<dbReference type="InterPro" id="IPR002509">
    <property type="entry name" value="NODB_dom"/>
</dbReference>
<evidence type="ECO:0000259" key="2">
    <source>
        <dbReference type="PROSITE" id="PS51677"/>
    </source>
</evidence>
<sequence length="256" mass="29232">MSRLFRLIYHPHFGVRSRAWAKRVMAIAALLSLLAVSIPIAMEKISTSRNYQLFGGLINHVDTEKKLIALTFDDGPDEHTDQIVSMLDELDVRATFFVIGSAMEKYPEYGRKLAHHGHELGNHTFNHRPMLGVSYTTVAKELSASDALIRKAGYYGPVHFRPPYGKKGAVLPMYLRAHERTTVMWSNHPEDFTRRKPQSTTEIVNYAVKHAKPGDIMILHPWYGRENIRSAIPYIVKELRSQGYEFVTLSELRARA</sequence>
<dbReference type="Proteomes" id="UP000809290">
    <property type="component" value="Unassembled WGS sequence"/>
</dbReference>
<dbReference type="SUPFAM" id="SSF88713">
    <property type="entry name" value="Glycoside hydrolase/deacetylase"/>
    <property type="match status" value="1"/>
</dbReference>
<feature type="transmembrane region" description="Helical" evidence="1">
    <location>
        <begin position="20"/>
        <end position="42"/>
    </location>
</feature>
<reference evidence="3 4" key="1">
    <citation type="submission" date="2021-01" db="EMBL/GenBank/DDBJ databases">
        <title>Sequencing the genomes of 1000 actinobacteria strains.</title>
        <authorList>
            <person name="Klenk H.-P."/>
        </authorList>
    </citation>
    <scope>NUCLEOTIDE SEQUENCE [LARGE SCALE GENOMIC DNA]</scope>
    <source>
        <strain evidence="3 4">DSM 13657</strain>
    </source>
</reference>
<keyword evidence="1" id="KW-0812">Transmembrane</keyword>
<dbReference type="RefSeq" id="WP_204515588.1">
    <property type="nucleotide sequence ID" value="NZ_JAFBCP010000001.1"/>
</dbReference>
<dbReference type="PROSITE" id="PS51677">
    <property type="entry name" value="NODB"/>
    <property type="match status" value="1"/>
</dbReference>
<dbReference type="EMBL" id="JAFBCP010000001">
    <property type="protein sequence ID" value="MBM7816926.1"/>
    <property type="molecule type" value="Genomic_DNA"/>
</dbReference>
<name>A0ABS2SPJ7_9MICO</name>
<keyword evidence="1" id="KW-1133">Transmembrane helix</keyword>
<feature type="domain" description="NodB homology" evidence="2">
    <location>
        <begin position="66"/>
        <end position="247"/>
    </location>
</feature>
<dbReference type="Gene3D" id="3.20.20.370">
    <property type="entry name" value="Glycoside hydrolase/deacetylase"/>
    <property type="match status" value="1"/>
</dbReference>
<dbReference type="InterPro" id="IPR050248">
    <property type="entry name" value="Polysacc_deacetylase_ArnD"/>
</dbReference>
<accession>A0ABS2SPJ7</accession>
<evidence type="ECO:0000313" key="4">
    <source>
        <dbReference type="Proteomes" id="UP000809290"/>
    </source>
</evidence>
<dbReference type="Pfam" id="PF01522">
    <property type="entry name" value="Polysacc_deac_1"/>
    <property type="match status" value="1"/>
</dbReference>
<keyword evidence="1" id="KW-0472">Membrane</keyword>
<comment type="caution">
    <text evidence="3">The sequence shown here is derived from an EMBL/GenBank/DDBJ whole genome shotgun (WGS) entry which is preliminary data.</text>
</comment>
<dbReference type="InterPro" id="IPR011330">
    <property type="entry name" value="Glyco_hydro/deAcase_b/a-brl"/>
</dbReference>